<accession>A0ABX1JUS9</accession>
<dbReference type="EMBL" id="JAAXOY010000001">
    <property type="protein sequence ID" value="NKY38049.1"/>
    <property type="molecule type" value="Genomic_DNA"/>
</dbReference>
<organism evidence="1 2">
    <name type="scientific">Cellulomonas septica</name>
    <dbReference type="NCBI Taxonomy" id="285080"/>
    <lineage>
        <taxon>Bacteria</taxon>
        <taxon>Bacillati</taxon>
        <taxon>Actinomycetota</taxon>
        <taxon>Actinomycetes</taxon>
        <taxon>Micrococcales</taxon>
        <taxon>Cellulomonadaceae</taxon>
        <taxon>Cellulomonas</taxon>
    </lineage>
</organism>
<evidence type="ECO:0000313" key="2">
    <source>
        <dbReference type="Proteomes" id="UP000777774"/>
    </source>
</evidence>
<proteinExistence type="predicted"/>
<reference evidence="1 2" key="1">
    <citation type="submission" date="2020-04" db="EMBL/GenBank/DDBJ databases">
        <title>MicrobeNet Type strains.</title>
        <authorList>
            <person name="Nicholson A.C."/>
        </authorList>
    </citation>
    <scope>NUCLEOTIDE SEQUENCE [LARGE SCALE GENOMIC DNA]</scope>
    <source>
        <strain evidence="1 2">ATCC BAA-787</strain>
    </source>
</reference>
<keyword evidence="2" id="KW-1185">Reference proteome</keyword>
<comment type="caution">
    <text evidence="1">The sequence shown here is derived from an EMBL/GenBank/DDBJ whole genome shotgun (WGS) entry which is preliminary data.</text>
</comment>
<sequence>MDEDLVTIEYLRPSTGEVERQRVSTLDPIEIEGVTFHATGGGHRVFRDRTVYSFVRVA</sequence>
<name>A0ABX1JUS9_9CELL</name>
<evidence type="ECO:0000313" key="1">
    <source>
        <dbReference type="EMBL" id="NKY38049.1"/>
    </source>
</evidence>
<gene>
    <name evidence="1" type="ORF">HGA02_00485</name>
</gene>
<dbReference type="Proteomes" id="UP000777774">
    <property type="component" value="Unassembled WGS sequence"/>
</dbReference>
<protein>
    <submittedName>
        <fullName evidence="1">Uncharacterized protein</fullName>
    </submittedName>
</protein>